<evidence type="ECO:0000256" key="3">
    <source>
        <dbReference type="ARBA" id="ARBA00022679"/>
    </source>
</evidence>
<keyword evidence="5" id="KW-0805">Transcription regulation</keyword>
<evidence type="ECO:0000313" key="11">
    <source>
        <dbReference type="Ensembl" id="ENSCSAVP00000015143.1"/>
    </source>
</evidence>
<evidence type="ECO:0000256" key="9">
    <source>
        <dbReference type="SAM" id="MobiDB-lite"/>
    </source>
</evidence>
<dbReference type="InterPro" id="IPR003101">
    <property type="entry name" value="KIX_dom"/>
</dbReference>
<dbReference type="GO" id="GO:0005634">
    <property type="term" value="C:nucleus"/>
    <property type="evidence" value="ECO:0007669"/>
    <property type="project" value="UniProtKB-SubCell"/>
</dbReference>
<dbReference type="HOGENOM" id="CLU_1156047_0_0_1"/>
<evidence type="ECO:0000256" key="7">
    <source>
        <dbReference type="ARBA" id="ARBA00023242"/>
    </source>
</evidence>
<dbReference type="eggNOG" id="KOG1778">
    <property type="taxonomic scope" value="Eukaryota"/>
</dbReference>
<dbReference type="Pfam" id="PF02172">
    <property type="entry name" value="KIX"/>
    <property type="match status" value="1"/>
</dbReference>
<dbReference type="Ensembl" id="ENSCSAVT00000015317.1">
    <property type="protein sequence ID" value="ENSCSAVP00000015143.1"/>
    <property type="gene ID" value="ENSCSAVG00000008876.1"/>
</dbReference>
<dbReference type="Proteomes" id="UP000007875">
    <property type="component" value="Unassembled WGS sequence"/>
</dbReference>
<organism evidence="11 12">
    <name type="scientific">Ciona savignyi</name>
    <name type="common">Pacific transparent sea squirt</name>
    <dbReference type="NCBI Taxonomy" id="51511"/>
    <lineage>
        <taxon>Eukaryota</taxon>
        <taxon>Metazoa</taxon>
        <taxon>Chordata</taxon>
        <taxon>Tunicata</taxon>
        <taxon>Ascidiacea</taxon>
        <taxon>Phlebobranchia</taxon>
        <taxon>Cionidae</taxon>
        <taxon>Ciona</taxon>
    </lineage>
</organism>
<evidence type="ECO:0000259" key="10">
    <source>
        <dbReference type="PROSITE" id="PS50952"/>
    </source>
</evidence>
<sequence>MVGPMVQPRTVHQWHSQVKDELRNYLVQKLVHNIFPTPDKISMADVRMIKLLSFARKVEGLMYEQASSREEYYHLFAEKIYKIQKELEEKRQKKPSGMNGPTSIPSALPMMAEDGVNNPVPSQQMERQPHPEDNIDQTHVSNQPDNINSEQNNTTPVINRHCVEYALLPYPRRSFLARRKLSATRKAHIARRRNAWDVRDVRRVRFAPKYHTVTRISAKCMQCHMTDTNNLLGQWIDTDL</sequence>
<dbReference type="PROSITE" id="PS50952">
    <property type="entry name" value="KIX"/>
    <property type="match status" value="1"/>
</dbReference>
<evidence type="ECO:0000256" key="5">
    <source>
        <dbReference type="ARBA" id="ARBA00023015"/>
    </source>
</evidence>
<dbReference type="AlphaFoldDB" id="H2ZC27"/>
<keyword evidence="12" id="KW-1185">Reference proteome</keyword>
<dbReference type="STRING" id="51511.ENSCSAVP00000015143"/>
<evidence type="ECO:0000256" key="2">
    <source>
        <dbReference type="ARBA" id="ARBA00013184"/>
    </source>
</evidence>
<comment type="subcellular location">
    <subcellularLocation>
        <location evidence="1">Nucleus</location>
    </subcellularLocation>
</comment>
<dbReference type="PANTHER" id="PTHR13808">
    <property type="entry name" value="CBP/P300-RELATED"/>
    <property type="match status" value="1"/>
</dbReference>
<comment type="catalytic activity">
    <reaction evidence="8">
        <text>L-lysyl-[protein] + acetyl-CoA = N(6)-acetyl-L-lysyl-[protein] + CoA + H(+)</text>
        <dbReference type="Rhea" id="RHEA:45948"/>
        <dbReference type="Rhea" id="RHEA-COMP:9752"/>
        <dbReference type="Rhea" id="RHEA-COMP:10731"/>
        <dbReference type="ChEBI" id="CHEBI:15378"/>
        <dbReference type="ChEBI" id="CHEBI:29969"/>
        <dbReference type="ChEBI" id="CHEBI:57287"/>
        <dbReference type="ChEBI" id="CHEBI:57288"/>
        <dbReference type="ChEBI" id="CHEBI:61930"/>
        <dbReference type="EC" id="2.3.1.48"/>
    </reaction>
</comment>
<keyword evidence="7" id="KW-0539">Nucleus</keyword>
<proteinExistence type="predicted"/>
<protein>
    <recommendedName>
        <fullName evidence="2">histone acetyltransferase</fullName>
        <ecNumber evidence="2">2.3.1.48</ecNumber>
    </recommendedName>
</protein>
<accession>H2ZC27</accession>
<dbReference type="Gene3D" id="1.10.246.20">
    <property type="entry name" value="Coactivator CBP, KIX domain"/>
    <property type="match status" value="1"/>
</dbReference>
<dbReference type="GeneTree" id="ENSGT00940000166210"/>
<feature type="domain" description="KIX" evidence="10">
    <location>
        <begin position="9"/>
        <end position="88"/>
    </location>
</feature>
<keyword evidence="3" id="KW-0808">Transferase</keyword>
<dbReference type="InParanoid" id="H2ZC27"/>
<dbReference type="GO" id="GO:0045944">
    <property type="term" value="P:positive regulation of transcription by RNA polymerase II"/>
    <property type="evidence" value="ECO:0007669"/>
    <property type="project" value="TreeGrafter"/>
</dbReference>
<feature type="compositionally biased region" description="Polar residues" evidence="9">
    <location>
        <begin position="137"/>
        <end position="153"/>
    </location>
</feature>
<name>H2ZC27_CIOSA</name>
<dbReference type="InterPro" id="IPR013178">
    <property type="entry name" value="Histone_AcTrfase_Rtt109/CBP"/>
</dbReference>
<evidence type="ECO:0000256" key="8">
    <source>
        <dbReference type="ARBA" id="ARBA00048017"/>
    </source>
</evidence>
<dbReference type="PANTHER" id="PTHR13808:SF1">
    <property type="entry name" value="HISTONE ACETYLTRANSFERASE"/>
    <property type="match status" value="1"/>
</dbReference>
<dbReference type="GO" id="GO:0031490">
    <property type="term" value="F:chromatin DNA binding"/>
    <property type="evidence" value="ECO:0007669"/>
    <property type="project" value="TreeGrafter"/>
</dbReference>
<dbReference type="GO" id="GO:0005667">
    <property type="term" value="C:transcription regulator complex"/>
    <property type="evidence" value="ECO:0007669"/>
    <property type="project" value="TreeGrafter"/>
</dbReference>
<dbReference type="EC" id="2.3.1.48" evidence="2"/>
<dbReference type="InterPro" id="IPR036529">
    <property type="entry name" value="KIX_dom_sf"/>
</dbReference>
<reference evidence="11" key="2">
    <citation type="submission" date="2025-08" db="UniProtKB">
        <authorList>
            <consortium name="Ensembl"/>
        </authorList>
    </citation>
    <scope>IDENTIFICATION</scope>
</reference>
<evidence type="ECO:0000256" key="4">
    <source>
        <dbReference type="ARBA" id="ARBA00022853"/>
    </source>
</evidence>
<evidence type="ECO:0000313" key="12">
    <source>
        <dbReference type="Proteomes" id="UP000007875"/>
    </source>
</evidence>
<dbReference type="GO" id="GO:0004402">
    <property type="term" value="F:histone acetyltransferase activity"/>
    <property type="evidence" value="ECO:0007669"/>
    <property type="project" value="InterPro"/>
</dbReference>
<reference evidence="11" key="3">
    <citation type="submission" date="2025-09" db="UniProtKB">
        <authorList>
            <consortium name="Ensembl"/>
        </authorList>
    </citation>
    <scope>IDENTIFICATION</scope>
</reference>
<keyword evidence="4" id="KW-0156">Chromatin regulator</keyword>
<dbReference type="GO" id="GO:0003713">
    <property type="term" value="F:transcription coactivator activity"/>
    <property type="evidence" value="ECO:0007669"/>
    <property type="project" value="TreeGrafter"/>
</dbReference>
<evidence type="ECO:0000256" key="6">
    <source>
        <dbReference type="ARBA" id="ARBA00023163"/>
    </source>
</evidence>
<dbReference type="SUPFAM" id="SSF47040">
    <property type="entry name" value="Kix domain of CBP (creb binding protein)"/>
    <property type="match status" value="1"/>
</dbReference>
<keyword evidence="6" id="KW-0804">Transcription</keyword>
<evidence type="ECO:0000256" key="1">
    <source>
        <dbReference type="ARBA" id="ARBA00004123"/>
    </source>
</evidence>
<reference evidence="12" key="1">
    <citation type="submission" date="2003-08" db="EMBL/GenBank/DDBJ databases">
        <authorList>
            <person name="Birren B."/>
            <person name="Nusbaum C."/>
            <person name="Abebe A."/>
            <person name="Abouelleil A."/>
            <person name="Adekoya E."/>
            <person name="Ait-zahra M."/>
            <person name="Allen N."/>
            <person name="Allen T."/>
            <person name="An P."/>
            <person name="Anderson M."/>
            <person name="Anderson S."/>
            <person name="Arachchi H."/>
            <person name="Armbruster J."/>
            <person name="Bachantsang P."/>
            <person name="Baldwin J."/>
            <person name="Barry A."/>
            <person name="Bayul T."/>
            <person name="Blitshsteyn B."/>
            <person name="Bloom T."/>
            <person name="Blye J."/>
            <person name="Boguslavskiy L."/>
            <person name="Borowsky M."/>
            <person name="Boukhgalter B."/>
            <person name="Brunache A."/>
            <person name="Butler J."/>
            <person name="Calixte N."/>
            <person name="Calvo S."/>
            <person name="Camarata J."/>
            <person name="Campo K."/>
            <person name="Chang J."/>
            <person name="Cheshatsang Y."/>
            <person name="Citroen M."/>
            <person name="Collymore A."/>
            <person name="Considine T."/>
            <person name="Cook A."/>
            <person name="Cooke P."/>
            <person name="Corum B."/>
            <person name="Cuomo C."/>
            <person name="David R."/>
            <person name="Dawoe T."/>
            <person name="Degray S."/>
            <person name="Dodge S."/>
            <person name="Dooley K."/>
            <person name="Dorje P."/>
            <person name="Dorjee K."/>
            <person name="Dorris L."/>
            <person name="Duffey N."/>
            <person name="Dupes A."/>
            <person name="Elkins T."/>
            <person name="Engels R."/>
            <person name="Erickson J."/>
            <person name="Farina A."/>
            <person name="Faro S."/>
            <person name="Ferreira P."/>
            <person name="Fischer H."/>
            <person name="Fitzgerald M."/>
            <person name="Foley K."/>
            <person name="Gage D."/>
            <person name="Galagan J."/>
            <person name="Gearin G."/>
            <person name="Gnerre S."/>
            <person name="Gnirke A."/>
            <person name="Goyette A."/>
            <person name="Graham J."/>
            <person name="Grandbois E."/>
            <person name="Gyaltsen K."/>
            <person name="Hafez N."/>
            <person name="Hagopian D."/>
            <person name="Hagos B."/>
            <person name="Hall J."/>
            <person name="Hatcher B."/>
            <person name="Heller A."/>
            <person name="Higgins H."/>
            <person name="Honan T."/>
            <person name="Horn A."/>
            <person name="Houde N."/>
            <person name="Hughes L."/>
            <person name="Hulme W."/>
            <person name="Husby E."/>
            <person name="Iliev I."/>
            <person name="Jaffe D."/>
            <person name="Jones C."/>
            <person name="Kamal M."/>
            <person name="Kamat A."/>
            <person name="Kamvysselis M."/>
            <person name="Karlsson E."/>
            <person name="Kells C."/>
            <person name="Kieu A."/>
            <person name="Kisner P."/>
            <person name="Kodira C."/>
            <person name="Kulbokas E."/>
            <person name="Labutti K."/>
            <person name="Lama D."/>
            <person name="Landers T."/>
            <person name="Leger J."/>
            <person name="Levine S."/>
            <person name="Lewis D."/>
            <person name="Lewis T."/>
            <person name="Lindblad-toh K."/>
            <person name="Liu X."/>
            <person name="Lokyitsang T."/>
            <person name="Lokyitsang Y."/>
            <person name="Lucien O."/>
            <person name="Lui A."/>
            <person name="Ma L.J."/>
            <person name="Mabbitt R."/>
            <person name="Macdonald J."/>
            <person name="Maclean C."/>
            <person name="Major J."/>
            <person name="Manning J."/>
            <person name="Marabella R."/>
            <person name="Maru K."/>
            <person name="Matthews C."/>
            <person name="Mauceli E."/>
            <person name="Mccarthy M."/>
            <person name="Mcdonough S."/>
            <person name="Mcghee T."/>
            <person name="Meldrim J."/>
            <person name="Meneus L."/>
            <person name="Mesirov J."/>
            <person name="Mihalev A."/>
            <person name="Mihova T."/>
            <person name="Mikkelsen T."/>
            <person name="Mlenga V."/>
            <person name="Moru K."/>
            <person name="Mozes J."/>
            <person name="Mulrain L."/>
            <person name="Munson G."/>
            <person name="Naylor J."/>
            <person name="Newes C."/>
            <person name="Nguyen C."/>
            <person name="Nguyen N."/>
            <person name="Nguyen T."/>
            <person name="Nicol R."/>
            <person name="Nielsen C."/>
            <person name="Nizzari M."/>
            <person name="Norbu C."/>
            <person name="Norbu N."/>
            <person name="O'donnell P."/>
            <person name="Okoawo O."/>
            <person name="O'leary S."/>
            <person name="Omotosho B."/>
            <person name="O'neill K."/>
            <person name="Osman S."/>
            <person name="Parker S."/>
            <person name="Perrin D."/>
            <person name="Phunkhang P."/>
            <person name="Piqani B."/>
            <person name="Purcell S."/>
            <person name="Rachupka T."/>
            <person name="Ramasamy U."/>
            <person name="Rameau R."/>
            <person name="Ray V."/>
            <person name="Raymond C."/>
            <person name="Retta R."/>
            <person name="Richardson S."/>
            <person name="Rise C."/>
            <person name="Rodriguez J."/>
            <person name="Rogers J."/>
            <person name="Rogov P."/>
            <person name="Rutman M."/>
            <person name="Schupbach R."/>
            <person name="Seaman C."/>
            <person name="Settipalli S."/>
            <person name="Sharpe T."/>
            <person name="Sheridan J."/>
            <person name="Sherpa N."/>
            <person name="Shi J."/>
            <person name="Smirnov S."/>
            <person name="Smith C."/>
            <person name="Sougnez C."/>
            <person name="Spencer B."/>
            <person name="Stalker J."/>
            <person name="Stange-thomann N."/>
            <person name="Stavropoulos S."/>
            <person name="Stetson K."/>
            <person name="Stone C."/>
            <person name="Stone S."/>
            <person name="Stubbs M."/>
            <person name="Talamas J."/>
            <person name="Tchuinga P."/>
            <person name="Tenzing P."/>
            <person name="Tesfaye S."/>
            <person name="Theodore J."/>
            <person name="Thoulutsang Y."/>
            <person name="Topham K."/>
            <person name="Towey S."/>
            <person name="Tsamla T."/>
            <person name="Tsomo N."/>
            <person name="Vallee D."/>
            <person name="Vassiliev H."/>
            <person name="Venkataraman V."/>
            <person name="Vinson J."/>
            <person name="Vo A."/>
            <person name="Wade C."/>
            <person name="Wang S."/>
            <person name="Wangchuk T."/>
            <person name="Wangdi T."/>
            <person name="Whittaker C."/>
            <person name="Wilkinson J."/>
            <person name="Wu Y."/>
            <person name="Wyman D."/>
            <person name="Yadav S."/>
            <person name="Yang S."/>
            <person name="Yang X."/>
            <person name="Yeager S."/>
            <person name="Yee E."/>
            <person name="Young G."/>
            <person name="Zainoun J."/>
            <person name="Zembeck L."/>
            <person name="Zimmer A."/>
            <person name="Zody M."/>
            <person name="Lander E."/>
        </authorList>
    </citation>
    <scope>NUCLEOTIDE SEQUENCE [LARGE SCALE GENOMIC DNA]</scope>
</reference>
<feature type="region of interest" description="Disordered" evidence="9">
    <location>
        <begin position="90"/>
        <end position="153"/>
    </location>
</feature>
<dbReference type="GO" id="GO:0000123">
    <property type="term" value="C:histone acetyltransferase complex"/>
    <property type="evidence" value="ECO:0007669"/>
    <property type="project" value="TreeGrafter"/>
</dbReference>